<evidence type="ECO:0000313" key="4">
    <source>
        <dbReference type="Proteomes" id="UP001202328"/>
    </source>
</evidence>
<dbReference type="Pfam" id="PF14416">
    <property type="entry name" value="PMR5N"/>
    <property type="match status" value="1"/>
</dbReference>
<dbReference type="InterPro" id="IPR025846">
    <property type="entry name" value="TBL_N"/>
</dbReference>
<comment type="caution">
    <text evidence="3">The sequence shown here is derived from an EMBL/GenBank/DDBJ whole genome shotgun (WGS) entry which is preliminary data.</text>
</comment>
<protein>
    <recommendedName>
        <fullName evidence="2">Trichome birefringence-like N-terminal domain-containing protein</fullName>
    </recommendedName>
</protein>
<reference evidence="3" key="1">
    <citation type="submission" date="2022-04" db="EMBL/GenBank/DDBJ databases">
        <title>A functionally conserved STORR gene fusion in Papaver species that diverged 16.8 million years ago.</title>
        <authorList>
            <person name="Catania T."/>
        </authorList>
    </citation>
    <scope>NUCLEOTIDE SEQUENCE</scope>
    <source>
        <strain evidence="3">S-188037</strain>
    </source>
</reference>
<dbReference type="AlphaFoldDB" id="A0AAD4SS36"/>
<evidence type="ECO:0000256" key="1">
    <source>
        <dbReference type="SAM" id="MobiDB-lite"/>
    </source>
</evidence>
<feature type="domain" description="Trichome birefringence-like N-terminal" evidence="2">
    <location>
        <begin position="105"/>
        <end position="161"/>
    </location>
</feature>
<feature type="non-terminal residue" evidence="3">
    <location>
        <position position="163"/>
    </location>
</feature>
<dbReference type="GO" id="GO:0016413">
    <property type="term" value="F:O-acetyltransferase activity"/>
    <property type="evidence" value="ECO:0007669"/>
    <property type="project" value="InterPro"/>
</dbReference>
<sequence>MSSKFIFNYTQNNQTISFEYTHQNQTQNSSIPVEETHKNSTNYVQLKPQNSTMTNFSSVQLKSQNSTNSVQLKPQNSTMTNFSSDQLKPQNATATRKFSLIENLKSCDIFNGRWVLDDSKQNPAAYEPGSCPFLDDAFNCFKNGRPDSDYLKLRWKPHGCQIP</sequence>
<dbReference type="PANTHER" id="PTHR32285:SF241">
    <property type="entry name" value="PROTEIN TRICHOME BIREFRINGENCE-LIKE 4"/>
    <property type="match status" value="1"/>
</dbReference>
<name>A0AAD4SS36_9MAGN</name>
<keyword evidence="4" id="KW-1185">Reference proteome</keyword>
<dbReference type="GO" id="GO:0005794">
    <property type="term" value="C:Golgi apparatus"/>
    <property type="evidence" value="ECO:0007669"/>
    <property type="project" value="TreeGrafter"/>
</dbReference>
<proteinExistence type="predicted"/>
<dbReference type="Proteomes" id="UP001202328">
    <property type="component" value="Unassembled WGS sequence"/>
</dbReference>
<gene>
    <name evidence="3" type="ORF">MKW98_017419</name>
</gene>
<organism evidence="3 4">
    <name type="scientific">Papaver atlanticum</name>
    <dbReference type="NCBI Taxonomy" id="357466"/>
    <lineage>
        <taxon>Eukaryota</taxon>
        <taxon>Viridiplantae</taxon>
        <taxon>Streptophyta</taxon>
        <taxon>Embryophyta</taxon>
        <taxon>Tracheophyta</taxon>
        <taxon>Spermatophyta</taxon>
        <taxon>Magnoliopsida</taxon>
        <taxon>Ranunculales</taxon>
        <taxon>Papaveraceae</taxon>
        <taxon>Papaveroideae</taxon>
        <taxon>Papaver</taxon>
    </lineage>
</organism>
<evidence type="ECO:0000313" key="3">
    <source>
        <dbReference type="EMBL" id="KAI3918971.1"/>
    </source>
</evidence>
<accession>A0AAD4SS36</accession>
<evidence type="ECO:0000259" key="2">
    <source>
        <dbReference type="Pfam" id="PF14416"/>
    </source>
</evidence>
<feature type="region of interest" description="Disordered" evidence="1">
    <location>
        <begin position="65"/>
        <end position="88"/>
    </location>
</feature>
<dbReference type="InterPro" id="IPR029962">
    <property type="entry name" value="TBL"/>
</dbReference>
<dbReference type="EMBL" id="JAJJMB010008951">
    <property type="protein sequence ID" value="KAI3918971.1"/>
    <property type="molecule type" value="Genomic_DNA"/>
</dbReference>
<dbReference type="PANTHER" id="PTHR32285">
    <property type="entry name" value="PROTEIN TRICHOME BIREFRINGENCE-LIKE 9-RELATED"/>
    <property type="match status" value="1"/>
</dbReference>